<dbReference type="AlphaFoldDB" id="A0A9D1D6B6"/>
<dbReference type="Pfam" id="PF21478">
    <property type="entry name" value="GcvP2_C"/>
    <property type="match status" value="1"/>
</dbReference>
<name>A0A9D1D6B6_9FIRM</name>
<reference evidence="3" key="2">
    <citation type="journal article" date="2021" name="PeerJ">
        <title>Extensive microbial diversity within the chicken gut microbiome revealed by metagenomics and culture.</title>
        <authorList>
            <person name="Gilroy R."/>
            <person name="Ravi A."/>
            <person name="Getino M."/>
            <person name="Pursley I."/>
            <person name="Horton D.L."/>
            <person name="Alikhan N.F."/>
            <person name="Baker D."/>
            <person name="Gharbi K."/>
            <person name="Hall N."/>
            <person name="Watson M."/>
            <person name="Adriaenssens E.M."/>
            <person name="Foster-Nyarko E."/>
            <person name="Jarju S."/>
            <person name="Secka A."/>
            <person name="Antonio M."/>
            <person name="Oren A."/>
            <person name="Chaudhuri R.R."/>
            <person name="La Ragione R."/>
            <person name="Hildebrand F."/>
            <person name="Pallen M.J."/>
        </authorList>
    </citation>
    <scope>NUCLEOTIDE SEQUENCE</scope>
    <source>
        <strain evidence="3">CHK180-2868</strain>
    </source>
</reference>
<evidence type="ECO:0000256" key="1">
    <source>
        <dbReference type="ARBA" id="ARBA00022898"/>
    </source>
</evidence>
<dbReference type="GO" id="GO:0004375">
    <property type="term" value="F:glycine dehydrogenase (decarboxylating) activity"/>
    <property type="evidence" value="ECO:0007669"/>
    <property type="project" value="InterPro"/>
</dbReference>
<feature type="domain" description="Glycine dehydrogenase C-terminal" evidence="2">
    <location>
        <begin position="26"/>
        <end position="132"/>
    </location>
</feature>
<proteinExistence type="predicted"/>
<dbReference type="Proteomes" id="UP000824250">
    <property type="component" value="Unassembled WGS sequence"/>
</dbReference>
<dbReference type="PANTHER" id="PTHR11773:SF1">
    <property type="entry name" value="GLYCINE DEHYDROGENASE (DECARBOXYLATING), MITOCHONDRIAL"/>
    <property type="match status" value="1"/>
</dbReference>
<dbReference type="InterPro" id="IPR015424">
    <property type="entry name" value="PyrdxlP-dep_Trfase"/>
</dbReference>
<dbReference type="InterPro" id="IPR049316">
    <property type="entry name" value="GDC-P_C"/>
</dbReference>
<evidence type="ECO:0000313" key="4">
    <source>
        <dbReference type="Proteomes" id="UP000824250"/>
    </source>
</evidence>
<accession>A0A9D1D6B6</accession>
<sequence length="173" mass="20273">YGVAPVVLKAYCWIRSLGPNGLYQVAKTAVLNNNYLFKKLMELPEVTAYYEDGNNQRVEQARYSLENLEKETGIGTLDVQRRMMDFGMHYWTSHHPFYLPEPMTLEPTETPSKKDIDEYIETLKYVFKEAHENPEIIKTAPHRSVTHQVDESGMDDIKTWATSWKVYLRKYTE</sequence>
<gene>
    <name evidence="3" type="ORF">IAB28_05780</name>
</gene>
<dbReference type="SUPFAM" id="SSF53383">
    <property type="entry name" value="PLP-dependent transferases"/>
    <property type="match status" value="1"/>
</dbReference>
<dbReference type="GO" id="GO:0030170">
    <property type="term" value="F:pyridoxal phosphate binding"/>
    <property type="evidence" value="ECO:0007669"/>
    <property type="project" value="TreeGrafter"/>
</dbReference>
<feature type="non-terminal residue" evidence="3">
    <location>
        <position position="1"/>
    </location>
</feature>
<protein>
    <submittedName>
        <fullName evidence="3">Glycine dehydrogenase subunit 2</fullName>
    </submittedName>
</protein>
<dbReference type="GO" id="GO:0005829">
    <property type="term" value="C:cytosol"/>
    <property type="evidence" value="ECO:0007669"/>
    <property type="project" value="TreeGrafter"/>
</dbReference>
<evidence type="ECO:0000259" key="2">
    <source>
        <dbReference type="Pfam" id="PF21478"/>
    </source>
</evidence>
<dbReference type="InterPro" id="IPR020581">
    <property type="entry name" value="GDC_P"/>
</dbReference>
<reference evidence="3" key="1">
    <citation type="submission" date="2020-10" db="EMBL/GenBank/DDBJ databases">
        <authorList>
            <person name="Gilroy R."/>
        </authorList>
    </citation>
    <scope>NUCLEOTIDE SEQUENCE</scope>
    <source>
        <strain evidence="3">CHK180-2868</strain>
    </source>
</reference>
<dbReference type="GO" id="GO:0005960">
    <property type="term" value="C:glycine cleavage complex"/>
    <property type="evidence" value="ECO:0007669"/>
    <property type="project" value="TreeGrafter"/>
</dbReference>
<evidence type="ECO:0000313" key="3">
    <source>
        <dbReference type="EMBL" id="HIR05459.1"/>
    </source>
</evidence>
<dbReference type="PANTHER" id="PTHR11773">
    <property type="entry name" value="GLYCINE DEHYDROGENASE, DECARBOXYLATING"/>
    <property type="match status" value="1"/>
</dbReference>
<dbReference type="GO" id="GO:0016594">
    <property type="term" value="F:glycine binding"/>
    <property type="evidence" value="ECO:0007669"/>
    <property type="project" value="TreeGrafter"/>
</dbReference>
<organism evidence="3 4">
    <name type="scientific">Candidatus Copromonas faecavium</name>
    <name type="common">nom. illeg.</name>
    <dbReference type="NCBI Taxonomy" id="2840740"/>
    <lineage>
        <taxon>Bacteria</taxon>
        <taxon>Bacillati</taxon>
        <taxon>Bacillota</taxon>
        <taxon>Clostridia</taxon>
        <taxon>Lachnospirales</taxon>
        <taxon>Lachnospiraceae</taxon>
        <taxon>Candidatus Copromonas (nom. illeg.)</taxon>
    </lineage>
</organism>
<dbReference type="InterPro" id="IPR015422">
    <property type="entry name" value="PyrdxlP-dep_Trfase_small"/>
</dbReference>
<comment type="caution">
    <text evidence="3">The sequence shown here is derived from an EMBL/GenBank/DDBJ whole genome shotgun (WGS) entry which is preliminary data.</text>
</comment>
<dbReference type="Gene3D" id="3.90.1150.10">
    <property type="entry name" value="Aspartate Aminotransferase, domain 1"/>
    <property type="match status" value="1"/>
</dbReference>
<keyword evidence="1" id="KW-0663">Pyridoxal phosphate</keyword>
<dbReference type="EMBL" id="DVGC01000030">
    <property type="protein sequence ID" value="HIR05459.1"/>
    <property type="molecule type" value="Genomic_DNA"/>
</dbReference>
<dbReference type="GO" id="GO:0019464">
    <property type="term" value="P:glycine decarboxylation via glycine cleavage system"/>
    <property type="evidence" value="ECO:0007669"/>
    <property type="project" value="TreeGrafter"/>
</dbReference>